<keyword evidence="2 4" id="KW-0863">Zinc-finger</keyword>
<dbReference type="InterPro" id="IPR001841">
    <property type="entry name" value="Znf_RING"/>
</dbReference>
<evidence type="ECO:0000256" key="3">
    <source>
        <dbReference type="ARBA" id="ARBA00022833"/>
    </source>
</evidence>
<keyword evidence="10" id="KW-1185">Reference proteome</keyword>
<gene>
    <name evidence="9" type="ORF">MGAL_10B071222</name>
</gene>
<dbReference type="Gene3D" id="3.60.10.10">
    <property type="entry name" value="Endonuclease/exonuclease/phosphatase"/>
    <property type="match status" value="1"/>
</dbReference>
<evidence type="ECO:0000313" key="9">
    <source>
        <dbReference type="EMBL" id="VDI59934.1"/>
    </source>
</evidence>
<dbReference type="InterPro" id="IPR036691">
    <property type="entry name" value="Endo/exonu/phosph_ase_sf"/>
</dbReference>
<dbReference type="InterPro" id="IPR015943">
    <property type="entry name" value="WD40/YVTN_repeat-like_dom_sf"/>
</dbReference>
<evidence type="ECO:0000259" key="7">
    <source>
        <dbReference type="PROSITE" id="PS50016"/>
    </source>
</evidence>
<evidence type="ECO:0000256" key="2">
    <source>
        <dbReference type="ARBA" id="ARBA00022771"/>
    </source>
</evidence>
<dbReference type="SUPFAM" id="SSF50978">
    <property type="entry name" value="WD40 repeat-like"/>
    <property type="match status" value="1"/>
</dbReference>
<dbReference type="PANTHER" id="PTHR12360:SF12">
    <property type="entry name" value="TRANSCRIPTIONAL REPRESSOR NF-X1"/>
    <property type="match status" value="1"/>
</dbReference>
<sequence length="1653" mass="190766">MKSWGGVIVYVKENILSKRRDDLEVPGVEVIWIQLKINNKNVLYGTFYVPPKSNNEIWTKIESSIESAVNDVKCDRIIVTGDFNDNLLNGANSKIHNICTNYSLEQLIEDPTHFTEQSSSLIDLIITDNFDFVPYCGVGPPLLDQIRYHCPVMGFINAQKPACLSFKRKIWLYKQGDFDEYRRILTKTNWDRIFALNDVDKINSEISNGILDAAEISIPNRIVTIRKTDPAWLNNDLRKLIRKKNRLHSKAKRFNRPADWNKFRQNRNKVTTSIRQAREQYQNNLIQKLSNSNLSARTWWKTCNQISGIKPTHSGIPPLLKDDNLIFNDIDKANEFNNFFAMQTNIDDTEAVIPDLTVPDYTLSDITLKDSEIAKMADGYKSYGEDYSQYFYYNQQYPPQFFYQYDPQNYNQGVDNSQNFYQGGSNPQPYYYQENQQNYYSQEPEGRENPHTHGLNERPGNPQNSRGRGGSRGKFPGSRGRGKQQSNADERHPPRPHFQEPISGNKERTDLNDSKENFPNSYRNKNYSENTRSRGRGRGQQYNSRQFHRHNTDREGNTDNYDRNQYYKGDRRRGDRYLMEDDRGGSNQSKQSEARNEYVREGYTQQRNEESSKKDTGIVYDKSRNSNDNSNGRQRTNERREGNWKDKNRQYSGGGRSSPHLVEMDKNRQYSGGGKSSPRLVEMNKNRQYSGGGKSSPHLVEMDSKASFSRRNNPQQSHLTDDRYQEDSGTEKKYKFPPADKKFITKKQMMKKVLAGKVDETQRGLLIEQLTLGSYECMVCCETVKCHHAVWNCPGCFHAFHLICIKKWARSPAALMEGEGSGWRCPACQKVTDKFPNQYICFCGKESSSFQNNKRVIMVDRYGRSPDIYLPFPIDHERIGTQRREKLQREIEKMEQDQRQRQHLIEELSKMAETKKQNQQDRLLVKYNKKNLLSDEMMRVYGKETASKIGRMSVEPKLVNNVVSQRTKEYAVRQQEMEMEAKYLVKERQRLQDARERVHEQRRFLAKSSSPSASVMSEPDNIHRTEPEVQDTSRLSLHTPTFNIDTYIKNTVNTLPQTMDRITRLREDVQKHYNKYKKPYKGEMGIHTYQPFQMQGYFAVRSIVDDVVNDFLDRHVAPSQPMVEQETYYASRRQKIHETEIMAETLSEKKAIQLIMEEIILDETGDILEEIVQEHVHTKGTVRNWADEMAMNRAESGALDNEEGRTESDPAYNSVTKLFFSVKHRRDETRPDIWGHTQMLGLAEKPSTPRKVKPPPPKGKDKKSKQKTPSLPPKSRERSKPPTRQTVPGTAVSSLPADPTTPILHYHHITPVDIRNYHVLRTDVPEVKYEKTKYIKYMRREMTYWQKMIPVISENSLAKRCKGISCCSASPNGKFIVFGTVHGDCIIFFTQSNPWRPVRVIVNDSSKDDPIVNISWSLDSSRLITINRSGSLQVWAYSGADTVQSDAKKIGISSDENNVAPPHLDILIGMDMGHGDFVFQQGPHAKQQTIDGNYGPAMATFFPTFTFFGDQSQTCIAIGNGDILKSDFDVPLNAPPDKADYEYEPAPVILNPIIKDSNTKGNRIGNGLDAELLRYHQTKVIFLGFSNNINDLITMDDKGYIAIWKYDVKQIEGVGWIVPYKKYQLSPYKLLYDPVDDKQPKVKYGNPCNANVM</sequence>
<feature type="compositionally biased region" description="Polar residues" evidence="6">
    <location>
        <begin position="706"/>
        <end position="718"/>
    </location>
</feature>
<feature type="compositionally biased region" description="Basic and acidic residues" evidence="6">
    <location>
        <begin position="568"/>
        <end position="584"/>
    </location>
</feature>
<dbReference type="CDD" id="cd16696">
    <property type="entry name" value="RING-CH-C4HC3_NFX1"/>
    <property type="match status" value="1"/>
</dbReference>
<dbReference type="EMBL" id="UYJE01007985">
    <property type="protein sequence ID" value="VDI59934.1"/>
    <property type="molecule type" value="Genomic_DNA"/>
</dbReference>
<feature type="coiled-coil region" evidence="5">
    <location>
        <begin position="877"/>
        <end position="914"/>
    </location>
</feature>
<feature type="compositionally biased region" description="Low complexity" evidence="6">
    <location>
        <begin position="425"/>
        <end position="443"/>
    </location>
</feature>
<dbReference type="GO" id="GO:0008270">
    <property type="term" value="F:zinc ion binding"/>
    <property type="evidence" value="ECO:0007669"/>
    <property type="project" value="UniProtKB-KW"/>
</dbReference>
<dbReference type="Gene3D" id="2.130.10.10">
    <property type="entry name" value="YVTN repeat-like/Quinoprotein amine dehydrogenase"/>
    <property type="match status" value="1"/>
</dbReference>
<evidence type="ECO:0000256" key="6">
    <source>
        <dbReference type="SAM" id="MobiDB-lite"/>
    </source>
</evidence>
<evidence type="ECO:0000256" key="4">
    <source>
        <dbReference type="PROSITE-ProRule" id="PRU00175"/>
    </source>
</evidence>
<feature type="compositionally biased region" description="Polar residues" evidence="6">
    <location>
        <begin position="1282"/>
        <end position="1293"/>
    </location>
</feature>
<dbReference type="OrthoDB" id="199838at2759"/>
<dbReference type="SUPFAM" id="SSF57850">
    <property type="entry name" value="RING/U-box"/>
    <property type="match status" value="1"/>
</dbReference>
<name>A0A8B6G7Q6_MYTGA</name>
<evidence type="ECO:0000256" key="5">
    <source>
        <dbReference type="SAM" id="Coils"/>
    </source>
</evidence>
<feature type="region of interest" description="Disordered" evidence="6">
    <location>
        <begin position="1002"/>
        <end position="1032"/>
    </location>
</feature>
<dbReference type="Gene3D" id="3.30.40.10">
    <property type="entry name" value="Zinc/RING finger domain, C3HC4 (zinc finger)"/>
    <property type="match status" value="1"/>
</dbReference>
<feature type="compositionally biased region" description="Basic and acidic residues" evidence="6">
    <location>
        <begin position="719"/>
        <end position="736"/>
    </location>
</feature>
<evidence type="ECO:0000256" key="1">
    <source>
        <dbReference type="ARBA" id="ARBA00022723"/>
    </source>
</evidence>
<dbReference type="InterPro" id="IPR013083">
    <property type="entry name" value="Znf_RING/FYVE/PHD"/>
</dbReference>
<dbReference type="GO" id="GO:0000977">
    <property type="term" value="F:RNA polymerase II transcription regulatory region sequence-specific DNA binding"/>
    <property type="evidence" value="ECO:0007669"/>
    <property type="project" value="TreeGrafter"/>
</dbReference>
<comment type="caution">
    <text evidence="9">The sequence shown here is derived from an EMBL/GenBank/DDBJ whole genome shotgun (WGS) entry which is preliminary data.</text>
</comment>
<feature type="region of interest" description="Disordered" evidence="6">
    <location>
        <begin position="404"/>
        <end position="736"/>
    </location>
</feature>
<proteinExistence type="predicted"/>
<dbReference type="Proteomes" id="UP000596742">
    <property type="component" value="Unassembled WGS sequence"/>
</dbReference>
<feature type="domain" description="PHD-type" evidence="7">
    <location>
        <begin position="774"/>
        <end position="831"/>
    </location>
</feature>
<dbReference type="GO" id="GO:0000122">
    <property type="term" value="P:negative regulation of transcription by RNA polymerase II"/>
    <property type="evidence" value="ECO:0007669"/>
    <property type="project" value="TreeGrafter"/>
</dbReference>
<feature type="compositionally biased region" description="Basic and acidic residues" evidence="6">
    <location>
        <begin position="505"/>
        <end position="516"/>
    </location>
</feature>
<keyword evidence="1" id="KW-0479">Metal-binding</keyword>
<accession>A0A8B6G7Q6</accession>
<evidence type="ECO:0000313" key="10">
    <source>
        <dbReference type="Proteomes" id="UP000596742"/>
    </source>
</evidence>
<dbReference type="SUPFAM" id="SSF56219">
    <property type="entry name" value="DNase I-like"/>
    <property type="match status" value="1"/>
</dbReference>
<feature type="compositionally biased region" description="Polar residues" evidence="6">
    <location>
        <begin position="413"/>
        <end position="424"/>
    </location>
</feature>
<dbReference type="PROSITE" id="PS50016">
    <property type="entry name" value="ZF_PHD_2"/>
    <property type="match status" value="1"/>
</dbReference>
<dbReference type="PANTHER" id="PTHR12360">
    <property type="entry name" value="NUCLEAR TRANSCRIPTION FACTOR, X-BOX BINDING 1 NFX1"/>
    <property type="match status" value="1"/>
</dbReference>
<feature type="compositionally biased region" description="Basic and acidic residues" evidence="6">
    <location>
        <begin position="635"/>
        <end position="649"/>
    </location>
</feature>
<dbReference type="GO" id="GO:0000981">
    <property type="term" value="F:DNA-binding transcription factor activity, RNA polymerase II-specific"/>
    <property type="evidence" value="ECO:0007669"/>
    <property type="project" value="TreeGrafter"/>
</dbReference>
<evidence type="ECO:0000259" key="8">
    <source>
        <dbReference type="PROSITE" id="PS50089"/>
    </source>
</evidence>
<reference evidence="9" key="1">
    <citation type="submission" date="2018-11" db="EMBL/GenBank/DDBJ databases">
        <authorList>
            <person name="Alioto T."/>
            <person name="Alioto T."/>
        </authorList>
    </citation>
    <scope>NUCLEOTIDE SEQUENCE</scope>
</reference>
<dbReference type="InterPro" id="IPR034078">
    <property type="entry name" value="NFX1_fam"/>
</dbReference>
<dbReference type="PROSITE" id="PS50089">
    <property type="entry name" value="ZF_RING_2"/>
    <property type="match status" value="1"/>
</dbReference>
<dbReference type="InterPro" id="IPR019787">
    <property type="entry name" value="Znf_PHD-finger"/>
</dbReference>
<dbReference type="GO" id="GO:0005634">
    <property type="term" value="C:nucleus"/>
    <property type="evidence" value="ECO:0007669"/>
    <property type="project" value="TreeGrafter"/>
</dbReference>
<keyword evidence="3" id="KW-0862">Zinc</keyword>
<protein>
    <submittedName>
        <fullName evidence="9">Transcriptional repressor NF-X1</fullName>
    </submittedName>
</protein>
<feature type="compositionally biased region" description="Basic and acidic residues" evidence="6">
    <location>
        <begin position="550"/>
        <end position="562"/>
    </location>
</feature>
<organism evidence="9 10">
    <name type="scientific">Mytilus galloprovincialis</name>
    <name type="common">Mediterranean mussel</name>
    <dbReference type="NCBI Taxonomy" id="29158"/>
    <lineage>
        <taxon>Eukaryota</taxon>
        <taxon>Metazoa</taxon>
        <taxon>Spiralia</taxon>
        <taxon>Lophotrochozoa</taxon>
        <taxon>Mollusca</taxon>
        <taxon>Bivalvia</taxon>
        <taxon>Autobranchia</taxon>
        <taxon>Pteriomorphia</taxon>
        <taxon>Mytilida</taxon>
        <taxon>Mytiloidea</taxon>
        <taxon>Mytilidae</taxon>
        <taxon>Mytilinae</taxon>
        <taxon>Mytilus</taxon>
    </lineage>
</organism>
<feature type="domain" description="RING-type" evidence="8">
    <location>
        <begin position="777"/>
        <end position="829"/>
    </location>
</feature>
<feature type="compositionally biased region" description="Basic and acidic residues" evidence="6">
    <location>
        <begin position="444"/>
        <end position="456"/>
    </location>
</feature>
<feature type="compositionally biased region" description="Polar residues" evidence="6">
    <location>
        <begin position="517"/>
        <end position="530"/>
    </location>
</feature>
<feature type="compositionally biased region" description="Basic and acidic residues" evidence="6">
    <location>
        <begin position="607"/>
        <end position="625"/>
    </location>
</feature>
<keyword evidence="5" id="KW-0175">Coiled coil</keyword>
<feature type="compositionally biased region" description="Low complexity" evidence="6">
    <location>
        <begin position="1008"/>
        <end position="1017"/>
    </location>
</feature>
<feature type="region of interest" description="Disordered" evidence="6">
    <location>
        <begin position="1231"/>
        <end position="1298"/>
    </location>
</feature>
<dbReference type="InterPro" id="IPR036322">
    <property type="entry name" value="WD40_repeat_dom_sf"/>
</dbReference>